<reference evidence="1" key="1">
    <citation type="submission" date="2014-11" db="EMBL/GenBank/DDBJ databases">
        <authorList>
            <person name="Amaro Gonzalez C."/>
        </authorList>
    </citation>
    <scope>NUCLEOTIDE SEQUENCE</scope>
</reference>
<evidence type="ECO:0000313" key="1">
    <source>
        <dbReference type="EMBL" id="JAH83169.1"/>
    </source>
</evidence>
<dbReference type="AlphaFoldDB" id="A0A0E9VYD9"/>
<protein>
    <submittedName>
        <fullName evidence="1">Uncharacterized protein</fullName>
    </submittedName>
</protein>
<name>A0A0E9VYD9_ANGAN</name>
<accession>A0A0E9VYD9</accession>
<sequence>MKGQRSHRRKNELLNMQCYVLHCNQSVHYNELHQ</sequence>
<dbReference type="EMBL" id="GBXM01025408">
    <property type="protein sequence ID" value="JAH83169.1"/>
    <property type="molecule type" value="Transcribed_RNA"/>
</dbReference>
<reference evidence="1" key="2">
    <citation type="journal article" date="2015" name="Fish Shellfish Immunol.">
        <title>Early steps in the European eel (Anguilla anguilla)-Vibrio vulnificus interaction in the gills: Role of the RtxA13 toxin.</title>
        <authorList>
            <person name="Callol A."/>
            <person name="Pajuelo D."/>
            <person name="Ebbesson L."/>
            <person name="Teles M."/>
            <person name="MacKenzie S."/>
            <person name="Amaro C."/>
        </authorList>
    </citation>
    <scope>NUCLEOTIDE SEQUENCE</scope>
</reference>
<organism evidence="1">
    <name type="scientific">Anguilla anguilla</name>
    <name type="common">European freshwater eel</name>
    <name type="synonym">Muraena anguilla</name>
    <dbReference type="NCBI Taxonomy" id="7936"/>
    <lineage>
        <taxon>Eukaryota</taxon>
        <taxon>Metazoa</taxon>
        <taxon>Chordata</taxon>
        <taxon>Craniata</taxon>
        <taxon>Vertebrata</taxon>
        <taxon>Euteleostomi</taxon>
        <taxon>Actinopterygii</taxon>
        <taxon>Neopterygii</taxon>
        <taxon>Teleostei</taxon>
        <taxon>Anguilliformes</taxon>
        <taxon>Anguillidae</taxon>
        <taxon>Anguilla</taxon>
    </lineage>
</organism>
<proteinExistence type="predicted"/>